<evidence type="ECO:0000313" key="2">
    <source>
        <dbReference type="EMBL" id="CAK9179725.1"/>
    </source>
</evidence>
<proteinExistence type="predicted"/>
<organism evidence="2 3">
    <name type="scientific">Ilex paraguariensis</name>
    <name type="common">yerba mate</name>
    <dbReference type="NCBI Taxonomy" id="185542"/>
    <lineage>
        <taxon>Eukaryota</taxon>
        <taxon>Viridiplantae</taxon>
        <taxon>Streptophyta</taxon>
        <taxon>Embryophyta</taxon>
        <taxon>Tracheophyta</taxon>
        <taxon>Spermatophyta</taxon>
        <taxon>Magnoliopsida</taxon>
        <taxon>eudicotyledons</taxon>
        <taxon>Gunneridae</taxon>
        <taxon>Pentapetalae</taxon>
        <taxon>asterids</taxon>
        <taxon>campanulids</taxon>
        <taxon>Aquifoliales</taxon>
        <taxon>Aquifoliaceae</taxon>
        <taxon>Ilex</taxon>
    </lineage>
</organism>
<evidence type="ECO:0000313" key="3">
    <source>
        <dbReference type="Proteomes" id="UP001642360"/>
    </source>
</evidence>
<dbReference type="GO" id="GO:0016787">
    <property type="term" value="F:hydrolase activity"/>
    <property type="evidence" value="ECO:0007669"/>
    <property type="project" value="UniProtKB-ARBA"/>
</dbReference>
<comment type="caution">
    <text evidence="2">The sequence shown here is derived from an EMBL/GenBank/DDBJ whole genome shotgun (WGS) entry which is preliminary data.</text>
</comment>
<dbReference type="SUPFAM" id="SSF53474">
    <property type="entry name" value="alpha/beta-Hydrolases"/>
    <property type="match status" value="1"/>
</dbReference>
<dbReference type="PANTHER" id="PTHR10992:SF1002">
    <property type="entry name" value="SALICYLIC ACID-BINDING PROTEIN 2-LIKE"/>
    <property type="match status" value="1"/>
</dbReference>
<sequence>MAEGEENKEEIRKKQHVMFVFVLIFFSLQMVNAERSEKPWRPESGKHFVLIHGACLGAWSWYKQVQRLKSAGHNVTALDLAASGIDPKQVKDVPSISVEPFMVSLPSHERVIMVGHSLGGLAISPAIERFPEKIYVAVFVTALMSGKHTARHCNDDMLVVIVRRQESILDSRYTYDDGPNNPPTTFILGPLFSATNVFQPSPIEDLALAMLLLRPLRLYSDKDMSKVLML</sequence>
<dbReference type="Pfam" id="PF12697">
    <property type="entry name" value="Abhydrolase_6"/>
    <property type="match status" value="1"/>
</dbReference>
<reference evidence="2 3" key="1">
    <citation type="submission" date="2024-02" db="EMBL/GenBank/DDBJ databases">
        <authorList>
            <person name="Vignale AGUSTIN F."/>
            <person name="Sosa J E."/>
            <person name="Modenutti C."/>
        </authorList>
    </citation>
    <scope>NUCLEOTIDE SEQUENCE [LARGE SCALE GENOMIC DNA]</scope>
</reference>
<dbReference type="InterPro" id="IPR045889">
    <property type="entry name" value="MES/HNL"/>
</dbReference>
<dbReference type="PANTHER" id="PTHR10992">
    <property type="entry name" value="METHYLESTERASE FAMILY MEMBER"/>
    <property type="match status" value="1"/>
</dbReference>
<dbReference type="InterPro" id="IPR029058">
    <property type="entry name" value="AB_hydrolase_fold"/>
</dbReference>
<name>A0ABC8UFD6_9AQUA</name>
<feature type="domain" description="AB hydrolase-1" evidence="1">
    <location>
        <begin position="48"/>
        <end position="174"/>
    </location>
</feature>
<evidence type="ECO:0000259" key="1">
    <source>
        <dbReference type="Pfam" id="PF12697"/>
    </source>
</evidence>
<accession>A0ABC8UFD6</accession>
<dbReference type="Proteomes" id="UP001642360">
    <property type="component" value="Unassembled WGS sequence"/>
</dbReference>
<dbReference type="AlphaFoldDB" id="A0ABC8UFD6"/>
<dbReference type="EMBL" id="CAUOFW020007591">
    <property type="protein sequence ID" value="CAK9179725.1"/>
    <property type="molecule type" value="Genomic_DNA"/>
</dbReference>
<dbReference type="Gene3D" id="3.40.50.1820">
    <property type="entry name" value="alpha/beta hydrolase"/>
    <property type="match status" value="1"/>
</dbReference>
<keyword evidence="3" id="KW-1185">Reference proteome</keyword>
<protein>
    <recommendedName>
        <fullName evidence="1">AB hydrolase-1 domain-containing protein</fullName>
    </recommendedName>
</protein>
<gene>
    <name evidence="2" type="ORF">ILEXP_LOCUS49679</name>
</gene>
<dbReference type="InterPro" id="IPR000073">
    <property type="entry name" value="AB_hydrolase_1"/>
</dbReference>